<reference evidence="2 3" key="1">
    <citation type="submission" date="2013-08" db="EMBL/GenBank/DDBJ databases">
        <title>Intrasporangium oryzae NRRL B-24470.</title>
        <authorList>
            <person name="Liu H."/>
            <person name="Wang G."/>
        </authorList>
    </citation>
    <scope>NUCLEOTIDE SEQUENCE [LARGE SCALE GENOMIC DNA]</scope>
    <source>
        <strain evidence="2 3">NRRL B-24470</strain>
    </source>
</reference>
<gene>
    <name evidence="2" type="ORF">N865_04200</name>
</gene>
<name>W9G9J9_9MICO</name>
<dbReference type="EMBL" id="AWSA01000008">
    <property type="protein sequence ID" value="EWT02745.1"/>
    <property type="molecule type" value="Genomic_DNA"/>
</dbReference>
<proteinExistence type="predicted"/>
<evidence type="ECO:0000256" key="1">
    <source>
        <dbReference type="SAM" id="MobiDB-lite"/>
    </source>
</evidence>
<evidence type="ECO:0000313" key="2">
    <source>
        <dbReference type="EMBL" id="EWT02745.1"/>
    </source>
</evidence>
<organism evidence="2 3">
    <name type="scientific">Intrasporangium oryzae NRRL B-24470</name>
    <dbReference type="NCBI Taxonomy" id="1386089"/>
    <lineage>
        <taxon>Bacteria</taxon>
        <taxon>Bacillati</taxon>
        <taxon>Actinomycetota</taxon>
        <taxon>Actinomycetes</taxon>
        <taxon>Micrococcales</taxon>
        <taxon>Intrasporangiaceae</taxon>
        <taxon>Intrasporangium</taxon>
    </lineage>
</organism>
<sequence>MTESGEVIEMETVDRHDARRPEHRVDRAHHHPTVLREPAGGWTWECGCGGASMRAHTVPLTWHQALVGALIHSASIAP</sequence>
<feature type="compositionally biased region" description="Basic and acidic residues" evidence="1">
    <location>
        <begin position="12"/>
        <end position="25"/>
    </location>
</feature>
<feature type="compositionally biased region" description="Acidic residues" evidence="1">
    <location>
        <begin position="1"/>
        <end position="11"/>
    </location>
</feature>
<protein>
    <submittedName>
        <fullName evidence="2">Uncharacterized protein</fullName>
    </submittedName>
</protein>
<evidence type="ECO:0000313" key="3">
    <source>
        <dbReference type="Proteomes" id="UP000019489"/>
    </source>
</evidence>
<dbReference type="AlphaFoldDB" id="W9G9J9"/>
<dbReference type="eggNOG" id="ENOG5032779">
    <property type="taxonomic scope" value="Bacteria"/>
</dbReference>
<comment type="caution">
    <text evidence="2">The sequence shown here is derived from an EMBL/GenBank/DDBJ whole genome shotgun (WGS) entry which is preliminary data.</text>
</comment>
<keyword evidence="3" id="KW-1185">Reference proteome</keyword>
<feature type="region of interest" description="Disordered" evidence="1">
    <location>
        <begin position="1"/>
        <end position="32"/>
    </location>
</feature>
<accession>W9G9J9</accession>
<dbReference type="Proteomes" id="UP000019489">
    <property type="component" value="Unassembled WGS sequence"/>
</dbReference>